<keyword evidence="3" id="KW-1185">Reference proteome</keyword>
<dbReference type="HOGENOM" id="CLU_364471_0_0_1"/>
<dbReference type="EMBL" id="BN001306">
    <property type="protein sequence ID" value="CBF83289.1"/>
    <property type="molecule type" value="Genomic_DNA"/>
</dbReference>
<feature type="compositionally biased region" description="Basic residues" evidence="1">
    <location>
        <begin position="520"/>
        <end position="529"/>
    </location>
</feature>
<dbReference type="KEGG" id="ani:ANIA_03158"/>
<accession>C8VIF6</accession>
<evidence type="ECO:0000256" key="1">
    <source>
        <dbReference type="SAM" id="MobiDB-lite"/>
    </source>
</evidence>
<protein>
    <submittedName>
        <fullName evidence="2">F-box domain protein (AFU_orthologue AFUA_3G13460)</fullName>
    </submittedName>
</protein>
<dbReference type="OrthoDB" id="8864979at2759"/>
<name>Q5B8H2_EMENI</name>
<proteinExistence type="predicted"/>
<sequence length="766" mass="85300">MSIMLTLTMGSVPPPLGIGCFRLLPRSLHFLTLKLVCKAFNEVLSKHEHPIARRYLRQRRHGTLPSPIDTQRTYTWKPEDDVVLLSDLFPPTISAKGGFLYTFRYLHSLRRRQKLCSRLCYYLADRIVNKFVACEGMFMKTTFASKAERAVFMRRAMGKVWSYLSPLMYYTLYFLESYADARREQTNVLLRDFEAGRLPVRIPPDIRKRMYQELQRKIMQSPPFTDTTTLISTHHCLRLLVSWLRDTVPPDEQDVSDDSWIGSLLTVSPFQRLVEYFSAEIGDGGNQRMQRKDFMYNFHRDISLTENDEMNSRVFESAPNVHLHRSVQDVWFDAATAEIAKRRAGNHRKEKVMLYDGVPFLFGCPYCKPGAGDGCPYHLLNTSWTSHRLSPLHYEINKNAESYSLLTNRTALDTYAARLRDYLTNSLAVAGAPTLQHDPATSATLGALQSCTWEAISSLSFLDASMISEHGGHSAFEQNEEEPAGLLITLTYENATYKAALLSSGAVSRNQSQDQEQLQKQRKRKRGRPSLKSSITTVSASTHLPLLLLRLPKPLRESLFSFLSSNFDTYVSALRISSHGLCEILQSYLSGLTPAGPVNAGADVGEIMRELHITISFAPPIAPSLKALTVCIPRETSGAFIRVPGSTSYAGNAGTSVLSGLSAYLSKHLALDLRLPLVEGAAATTAGSLLTGGYVRLTRIACAGFVVTSEGRLKIVAKAEDRTGGEEDDEQKRGELSGGEALLRAVLKRAGNGMGSGFDSHAEEQN</sequence>
<feature type="region of interest" description="Disordered" evidence="1">
    <location>
        <begin position="720"/>
        <end position="739"/>
    </location>
</feature>
<reference evidence="3" key="2">
    <citation type="journal article" date="2009" name="Fungal Genet. Biol.">
        <title>The 2008 update of the Aspergillus nidulans genome annotation: a community effort.</title>
        <authorList>
            <person name="Wortman J.R."/>
            <person name="Gilsenan J.M."/>
            <person name="Joardar V."/>
            <person name="Deegan J."/>
            <person name="Clutterbuck J."/>
            <person name="Andersen M.R."/>
            <person name="Archer D."/>
            <person name="Bencina M."/>
            <person name="Braus G."/>
            <person name="Coutinho P."/>
            <person name="von Dohren H."/>
            <person name="Doonan J."/>
            <person name="Driessen A.J."/>
            <person name="Durek P."/>
            <person name="Espeso E."/>
            <person name="Fekete E."/>
            <person name="Flipphi M."/>
            <person name="Estrada C.G."/>
            <person name="Geysens S."/>
            <person name="Goldman G."/>
            <person name="de Groot P.W."/>
            <person name="Hansen K."/>
            <person name="Harris S.D."/>
            <person name="Heinekamp T."/>
            <person name="Helmstaedt K."/>
            <person name="Henrissat B."/>
            <person name="Hofmann G."/>
            <person name="Homan T."/>
            <person name="Horio T."/>
            <person name="Horiuchi H."/>
            <person name="James S."/>
            <person name="Jones M."/>
            <person name="Karaffa L."/>
            <person name="Karanyi Z."/>
            <person name="Kato M."/>
            <person name="Keller N."/>
            <person name="Kelly D.E."/>
            <person name="Kiel J.A."/>
            <person name="Kim J.M."/>
            <person name="van der Klei I.J."/>
            <person name="Klis F.M."/>
            <person name="Kovalchuk A."/>
            <person name="Krasevec N."/>
            <person name="Kubicek C.P."/>
            <person name="Liu B."/>
            <person name="Maccabe A."/>
            <person name="Meyer V."/>
            <person name="Mirabito P."/>
            <person name="Miskei M."/>
            <person name="Mos M."/>
            <person name="Mullins J."/>
            <person name="Nelson D.R."/>
            <person name="Nielsen J."/>
            <person name="Oakley B.R."/>
            <person name="Osmani S.A."/>
            <person name="Pakula T."/>
            <person name="Paszewski A."/>
            <person name="Paulsen I."/>
            <person name="Pilsyk S."/>
            <person name="Pocsi I."/>
            <person name="Punt P.J."/>
            <person name="Ram A.F."/>
            <person name="Ren Q."/>
            <person name="Robellet X."/>
            <person name="Robson G."/>
            <person name="Seiboth B."/>
            <person name="van Solingen P."/>
            <person name="Specht T."/>
            <person name="Sun J."/>
            <person name="Taheri-Talesh N."/>
            <person name="Takeshita N."/>
            <person name="Ussery D."/>
            <person name="vanKuyk P.A."/>
            <person name="Visser H."/>
            <person name="van de Vondervoort P.J."/>
            <person name="de Vries R.P."/>
            <person name="Walton J."/>
            <person name="Xiang X."/>
            <person name="Xiong Y."/>
            <person name="Zeng A.P."/>
            <person name="Brandt B.W."/>
            <person name="Cornell M.J."/>
            <person name="van den Hondel C.A."/>
            <person name="Visser J."/>
            <person name="Oliver S.G."/>
            <person name="Turner G."/>
        </authorList>
    </citation>
    <scope>GENOME REANNOTATION</scope>
    <source>
        <strain evidence="3">FGSC A4 / ATCC 38163 / CBS 112.46 / NRRL 194 / M139</strain>
    </source>
</reference>
<evidence type="ECO:0000313" key="2">
    <source>
        <dbReference type="EMBL" id="CBF83289.1"/>
    </source>
</evidence>
<organism evidence="2 3">
    <name type="scientific">Emericella nidulans (strain FGSC A4 / ATCC 38163 / CBS 112.46 / NRRL 194 / M139)</name>
    <name type="common">Aspergillus nidulans</name>
    <dbReference type="NCBI Taxonomy" id="227321"/>
    <lineage>
        <taxon>Eukaryota</taxon>
        <taxon>Fungi</taxon>
        <taxon>Dikarya</taxon>
        <taxon>Ascomycota</taxon>
        <taxon>Pezizomycotina</taxon>
        <taxon>Eurotiomycetes</taxon>
        <taxon>Eurotiomycetidae</taxon>
        <taxon>Eurotiales</taxon>
        <taxon>Aspergillaceae</taxon>
        <taxon>Aspergillus</taxon>
        <taxon>Aspergillus subgen. Nidulantes</taxon>
    </lineage>
</organism>
<dbReference type="InParanoid" id="Q5B8H2"/>
<dbReference type="OMA" id="IHNRRKA"/>
<evidence type="ECO:0000313" key="3">
    <source>
        <dbReference type="Proteomes" id="UP000000560"/>
    </source>
</evidence>
<dbReference type="AlphaFoldDB" id="Q5B8H2"/>
<gene>
    <name evidence="2" type="ORF">ANIA_03158</name>
</gene>
<dbReference type="Pfam" id="PF13092">
    <property type="entry name" value="CENP-L"/>
    <property type="match status" value="1"/>
</dbReference>
<dbReference type="eggNOG" id="ENOG502S4JF">
    <property type="taxonomic scope" value="Eukaryota"/>
</dbReference>
<feature type="region of interest" description="Disordered" evidence="1">
    <location>
        <begin position="508"/>
        <end position="535"/>
    </location>
</feature>
<reference evidence="3" key="1">
    <citation type="journal article" date="2005" name="Nature">
        <title>Sequencing of Aspergillus nidulans and comparative analysis with A. fumigatus and A. oryzae.</title>
        <authorList>
            <person name="Galagan J.E."/>
            <person name="Calvo S.E."/>
            <person name="Cuomo C."/>
            <person name="Ma L.J."/>
            <person name="Wortman J.R."/>
            <person name="Batzoglou S."/>
            <person name="Lee S.I."/>
            <person name="Basturkmen M."/>
            <person name="Spevak C.C."/>
            <person name="Clutterbuck J."/>
            <person name="Kapitonov V."/>
            <person name="Jurka J."/>
            <person name="Scazzocchio C."/>
            <person name="Farman M."/>
            <person name="Butler J."/>
            <person name="Purcell S."/>
            <person name="Harris S."/>
            <person name="Braus G.H."/>
            <person name="Draht O."/>
            <person name="Busch S."/>
            <person name="D'Enfert C."/>
            <person name="Bouchier C."/>
            <person name="Goldman G.H."/>
            <person name="Bell-Pedersen D."/>
            <person name="Griffiths-Jones S."/>
            <person name="Doonan J.H."/>
            <person name="Yu J."/>
            <person name="Vienken K."/>
            <person name="Pain A."/>
            <person name="Freitag M."/>
            <person name="Selker E.U."/>
            <person name="Archer D.B."/>
            <person name="Penalva M.A."/>
            <person name="Oakley B.R."/>
            <person name="Momany M."/>
            <person name="Tanaka T."/>
            <person name="Kumagai T."/>
            <person name="Asai K."/>
            <person name="Machida M."/>
            <person name="Nierman W.C."/>
            <person name="Denning D.W."/>
            <person name="Caddick M."/>
            <person name="Hynes M."/>
            <person name="Paoletti M."/>
            <person name="Fischer R."/>
            <person name="Miller B."/>
            <person name="Dyer P."/>
            <person name="Sachs M.S."/>
            <person name="Osmani S.A."/>
            <person name="Birren B.W."/>
        </authorList>
    </citation>
    <scope>NUCLEOTIDE SEQUENCE [LARGE SCALE GENOMIC DNA]</scope>
    <source>
        <strain evidence="3">FGSC A4 / ATCC 38163 / CBS 112.46 / NRRL 194 / M139</strain>
    </source>
</reference>
<dbReference type="Proteomes" id="UP000000560">
    <property type="component" value="Chromosome VI"/>
</dbReference>
<dbReference type="InterPro" id="IPR025204">
    <property type="entry name" value="CENP-L"/>
</dbReference>
<accession>Q5B8H2</accession>
<dbReference type="RefSeq" id="XP_660762.1">
    <property type="nucleotide sequence ID" value="XM_655670.1"/>
</dbReference>
<dbReference type="GeneID" id="2873859"/>
<feature type="compositionally biased region" description="Basic and acidic residues" evidence="1">
    <location>
        <begin position="720"/>
        <end position="735"/>
    </location>
</feature>